<sequence length="37" mass="4171">MDLAGRVLTTKQTKGTKKEIVLLCVFLCAFAPLREIY</sequence>
<proteinExistence type="predicted"/>
<gene>
    <name evidence="1" type="ORF">PLANPX_5505</name>
</gene>
<evidence type="ECO:0000313" key="2">
    <source>
        <dbReference type="Proteomes" id="UP000326837"/>
    </source>
</evidence>
<evidence type="ECO:0000313" key="1">
    <source>
        <dbReference type="EMBL" id="BBO35893.1"/>
    </source>
</evidence>
<reference evidence="2" key="1">
    <citation type="submission" date="2019-10" db="EMBL/GenBank/DDBJ databases">
        <title>Lacipirellula parvula gen. nov., sp. nov., representing a lineage of planctomycetes widespread in freshwater anoxic habitats, and description of the family Lacipirellulaceae.</title>
        <authorList>
            <person name="Dedysh S.N."/>
            <person name="Kulichevskaya I.S."/>
            <person name="Beletsky A.V."/>
            <person name="Rakitin A.L."/>
            <person name="Mardanov A.V."/>
            <person name="Ivanova A.A."/>
            <person name="Saltykova V.X."/>
            <person name="Rijpstra W.I.C."/>
            <person name="Sinninghe Damste J.S."/>
            <person name="Ravin N.V."/>
        </authorList>
    </citation>
    <scope>NUCLEOTIDE SEQUENCE [LARGE SCALE GENOMIC DNA]</scope>
    <source>
        <strain evidence="2">PX69</strain>
    </source>
</reference>
<dbReference type="EMBL" id="AP021861">
    <property type="protein sequence ID" value="BBO35893.1"/>
    <property type="molecule type" value="Genomic_DNA"/>
</dbReference>
<name>A0A5K7XMM1_9BACT</name>
<dbReference type="AlphaFoldDB" id="A0A5K7XMM1"/>
<keyword evidence="2" id="KW-1185">Reference proteome</keyword>
<protein>
    <submittedName>
        <fullName evidence="1">Uncharacterized protein</fullName>
    </submittedName>
</protein>
<organism evidence="1 2">
    <name type="scientific">Lacipirellula parvula</name>
    <dbReference type="NCBI Taxonomy" id="2650471"/>
    <lineage>
        <taxon>Bacteria</taxon>
        <taxon>Pseudomonadati</taxon>
        <taxon>Planctomycetota</taxon>
        <taxon>Planctomycetia</taxon>
        <taxon>Pirellulales</taxon>
        <taxon>Lacipirellulaceae</taxon>
        <taxon>Lacipirellula</taxon>
    </lineage>
</organism>
<accession>A0A5K7XMM1</accession>
<dbReference type="Proteomes" id="UP000326837">
    <property type="component" value="Chromosome"/>
</dbReference>
<dbReference type="KEGG" id="lpav:PLANPX_5505"/>